<evidence type="ECO:0000313" key="1">
    <source>
        <dbReference type="EMBL" id="KPV78349.1"/>
    </source>
</evidence>
<accession>A0A194SCK8</accession>
<dbReference type="GeneID" id="28974236"/>
<sequence length="218" mass="23684">MRALSRFILGGSPVIGCMVVQDRRLLLGGGKGRQGQLVRRTTVIADGTSLQSGTLFDSVDWQASGVLLEGCDIFTAISDCHTLALAPSGQLARRSDPGFDERNRSLVARAAPRQRIEFLSRPNSRAGETWTYSWSFPSRSRYQYFYSIRDLRSNARLLTYSRSSTNLPDNGYLKTGLYRAIIEGATSATASSACSLAMQASPFGSTSSRHLLSTSGLG</sequence>
<dbReference type="RefSeq" id="XP_018274398.1">
    <property type="nucleotide sequence ID" value="XM_018413787.1"/>
</dbReference>
<keyword evidence="2" id="KW-1185">Reference proteome</keyword>
<proteinExistence type="predicted"/>
<dbReference type="Proteomes" id="UP000053890">
    <property type="component" value="Unassembled WGS sequence"/>
</dbReference>
<organism evidence="1 2">
    <name type="scientific">Rhodotorula graminis (strain WP1)</name>
    <dbReference type="NCBI Taxonomy" id="578459"/>
    <lineage>
        <taxon>Eukaryota</taxon>
        <taxon>Fungi</taxon>
        <taxon>Dikarya</taxon>
        <taxon>Basidiomycota</taxon>
        <taxon>Pucciniomycotina</taxon>
        <taxon>Microbotryomycetes</taxon>
        <taxon>Sporidiobolales</taxon>
        <taxon>Sporidiobolaceae</taxon>
        <taxon>Rhodotorula</taxon>
    </lineage>
</organism>
<evidence type="ECO:0000313" key="2">
    <source>
        <dbReference type="Proteomes" id="UP000053890"/>
    </source>
</evidence>
<gene>
    <name evidence="1" type="ORF">RHOBADRAFT_40895</name>
</gene>
<dbReference type="AlphaFoldDB" id="A0A194SCK8"/>
<name>A0A194SCK8_RHOGW</name>
<protein>
    <submittedName>
        <fullName evidence="1">Uncharacterized protein</fullName>
    </submittedName>
</protein>
<dbReference type="OrthoDB" id="2534186at2759"/>
<dbReference type="EMBL" id="KQ474073">
    <property type="protein sequence ID" value="KPV78349.1"/>
    <property type="molecule type" value="Genomic_DNA"/>
</dbReference>
<reference evidence="1 2" key="1">
    <citation type="journal article" date="2015" name="Front. Microbiol.">
        <title>Genome sequence of the plant growth promoting endophytic yeast Rhodotorula graminis WP1.</title>
        <authorList>
            <person name="Firrincieli A."/>
            <person name="Otillar R."/>
            <person name="Salamov A."/>
            <person name="Schmutz J."/>
            <person name="Khan Z."/>
            <person name="Redman R.S."/>
            <person name="Fleck N.D."/>
            <person name="Lindquist E."/>
            <person name="Grigoriev I.V."/>
            <person name="Doty S.L."/>
        </authorList>
    </citation>
    <scope>NUCLEOTIDE SEQUENCE [LARGE SCALE GENOMIC DNA]</scope>
    <source>
        <strain evidence="1 2">WP1</strain>
    </source>
</reference>